<dbReference type="InterPro" id="IPR050430">
    <property type="entry name" value="Peptidase_S1"/>
</dbReference>
<dbReference type="InterPro" id="IPR043504">
    <property type="entry name" value="Peptidase_S1_PA_chymotrypsin"/>
</dbReference>
<dbReference type="PANTHER" id="PTHR24276:SF91">
    <property type="entry name" value="AT26814P-RELATED"/>
    <property type="match status" value="1"/>
</dbReference>
<dbReference type="InterPro" id="IPR001314">
    <property type="entry name" value="Peptidase_S1A"/>
</dbReference>
<keyword evidence="5" id="KW-0645">Protease</keyword>
<sequence length="243" mass="25028">MKSTLLLSLVPFIQGVLGAADVTGGSPATIDKVPYLVSVLQWNKYACAGVLIGSNFVVTAAQCVDGVESVESFNVRTGSNSTSWGGSVLEITKILRHGQFNPTTYDFDLALLKFTPPVTFSPTVIPAPLVPSGQEPANGTECVASGWGGSGGELQSVTLPIVDHDVCNQTYGGQITDHMICAGGKAGKGTCPGDRGGPLVCGGKLAGIISQTNGCDLLGLPDVFTDLADAGIQNWILATVMNN</sequence>
<dbReference type="SMART" id="SM00020">
    <property type="entry name" value="Tryp_SPc"/>
    <property type="match status" value="1"/>
</dbReference>
<evidence type="ECO:0000259" key="4">
    <source>
        <dbReference type="PROSITE" id="PS50240"/>
    </source>
</evidence>
<dbReference type="AlphaFoldDB" id="A0A2V5GYN3"/>
<accession>A0A2V5GYN3</accession>
<keyword evidence="6" id="KW-1185">Reference proteome</keyword>
<feature type="chain" id="PRO_5016063702" evidence="3">
    <location>
        <begin position="19"/>
        <end position="243"/>
    </location>
</feature>
<evidence type="ECO:0000256" key="2">
    <source>
        <dbReference type="ARBA" id="ARBA00023157"/>
    </source>
</evidence>
<dbReference type="EMBL" id="KZ825214">
    <property type="protein sequence ID" value="PYI14344.1"/>
    <property type="molecule type" value="Genomic_DNA"/>
</dbReference>
<dbReference type="Proteomes" id="UP000249829">
    <property type="component" value="Unassembled WGS sequence"/>
</dbReference>
<evidence type="ECO:0000313" key="5">
    <source>
        <dbReference type="EMBL" id="PYI14344.1"/>
    </source>
</evidence>
<comment type="similarity">
    <text evidence="1">Belongs to the peptidase S1 family.</text>
</comment>
<keyword evidence="5" id="KW-0378">Hydrolase</keyword>
<protein>
    <submittedName>
        <fullName evidence="5">Trypsin-like serine protease</fullName>
    </submittedName>
</protein>
<dbReference type="SUPFAM" id="SSF50494">
    <property type="entry name" value="Trypsin-like serine proteases"/>
    <property type="match status" value="1"/>
</dbReference>
<dbReference type="Pfam" id="PF00089">
    <property type="entry name" value="Trypsin"/>
    <property type="match status" value="1"/>
</dbReference>
<organism evidence="5 6">
    <name type="scientific">Aspergillus violaceofuscus (strain CBS 115571)</name>
    <dbReference type="NCBI Taxonomy" id="1450538"/>
    <lineage>
        <taxon>Eukaryota</taxon>
        <taxon>Fungi</taxon>
        <taxon>Dikarya</taxon>
        <taxon>Ascomycota</taxon>
        <taxon>Pezizomycotina</taxon>
        <taxon>Eurotiomycetes</taxon>
        <taxon>Eurotiomycetidae</taxon>
        <taxon>Eurotiales</taxon>
        <taxon>Aspergillaceae</taxon>
        <taxon>Aspergillus</taxon>
    </lineage>
</organism>
<feature type="signal peptide" evidence="3">
    <location>
        <begin position="1"/>
        <end position="18"/>
    </location>
</feature>
<evidence type="ECO:0000313" key="6">
    <source>
        <dbReference type="Proteomes" id="UP000249829"/>
    </source>
</evidence>
<dbReference type="OMA" id="WGFRIAD"/>
<proteinExistence type="inferred from homology"/>
<feature type="domain" description="Peptidase S1" evidence="4">
    <location>
        <begin position="22"/>
        <end position="241"/>
    </location>
</feature>
<dbReference type="FunFam" id="2.40.10.10:FF:000068">
    <property type="entry name" value="transmembrane protease serine 2"/>
    <property type="match status" value="1"/>
</dbReference>
<dbReference type="PRINTS" id="PR00722">
    <property type="entry name" value="CHYMOTRYPSIN"/>
</dbReference>
<dbReference type="STRING" id="1450538.A0A2V5GYN3"/>
<dbReference type="PANTHER" id="PTHR24276">
    <property type="entry name" value="POLYSERASE-RELATED"/>
    <property type="match status" value="1"/>
</dbReference>
<dbReference type="Gene3D" id="2.40.10.10">
    <property type="entry name" value="Trypsin-like serine proteases"/>
    <property type="match status" value="1"/>
</dbReference>
<name>A0A2V5GYN3_ASPV1</name>
<keyword evidence="3" id="KW-0732">Signal</keyword>
<dbReference type="InterPro" id="IPR009003">
    <property type="entry name" value="Peptidase_S1_PA"/>
</dbReference>
<reference evidence="5 6" key="1">
    <citation type="submission" date="2018-02" db="EMBL/GenBank/DDBJ databases">
        <title>The genomes of Aspergillus section Nigri reveals drivers in fungal speciation.</title>
        <authorList>
            <consortium name="DOE Joint Genome Institute"/>
            <person name="Vesth T.C."/>
            <person name="Nybo J."/>
            <person name="Theobald S."/>
            <person name="Brandl J."/>
            <person name="Frisvad J.C."/>
            <person name="Nielsen K.F."/>
            <person name="Lyhne E.K."/>
            <person name="Kogle M.E."/>
            <person name="Kuo A."/>
            <person name="Riley R."/>
            <person name="Clum A."/>
            <person name="Nolan M."/>
            <person name="Lipzen A."/>
            <person name="Salamov A."/>
            <person name="Henrissat B."/>
            <person name="Wiebenga A."/>
            <person name="De vries R.P."/>
            <person name="Grigoriev I.V."/>
            <person name="Mortensen U.H."/>
            <person name="Andersen M.R."/>
            <person name="Baker S.E."/>
        </authorList>
    </citation>
    <scope>NUCLEOTIDE SEQUENCE [LARGE SCALE GENOMIC DNA]</scope>
    <source>
        <strain evidence="5 6">CBS 115571</strain>
    </source>
</reference>
<evidence type="ECO:0000256" key="3">
    <source>
        <dbReference type="SAM" id="SignalP"/>
    </source>
</evidence>
<dbReference type="GO" id="GO:0006508">
    <property type="term" value="P:proteolysis"/>
    <property type="evidence" value="ECO:0007669"/>
    <property type="project" value="UniProtKB-KW"/>
</dbReference>
<evidence type="ECO:0000256" key="1">
    <source>
        <dbReference type="ARBA" id="ARBA00007664"/>
    </source>
</evidence>
<dbReference type="InterPro" id="IPR001254">
    <property type="entry name" value="Trypsin_dom"/>
</dbReference>
<keyword evidence="2" id="KW-1015">Disulfide bond</keyword>
<gene>
    <name evidence="5" type="ORF">BO99DRAFT_416876</name>
</gene>
<dbReference type="GO" id="GO:0004252">
    <property type="term" value="F:serine-type endopeptidase activity"/>
    <property type="evidence" value="ECO:0007669"/>
    <property type="project" value="InterPro"/>
</dbReference>
<dbReference type="CDD" id="cd00190">
    <property type="entry name" value="Tryp_SPc"/>
    <property type="match status" value="1"/>
</dbReference>
<dbReference type="PROSITE" id="PS50240">
    <property type="entry name" value="TRYPSIN_DOM"/>
    <property type="match status" value="1"/>
</dbReference>